<dbReference type="PANTHER" id="PTHR40626:SF11">
    <property type="entry name" value="ZINC FINGER PROTEIN YPR022C"/>
    <property type="match status" value="1"/>
</dbReference>
<evidence type="ECO:0000256" key="1">
    <source>
        <dbReference type="ARBA" id="ARBA00004123"/>
    </source>
</evidence>
<reference evidence="10" key="1">
    <citation type="journal article" date="2021" name="Nat. Commun.">
        <title>Genetic determinants of endophytism in the Arabidopsis root mycobiome.</title>
        <authorList>
            <person name="Mesny F."/>
            <person name="Miyauchi S."/>
            <person name="Thiergart T."/>
            <person name="Pickel B."/>
            <person name="Atanasova L."/>
            <person name="Karlsson M."/>
            <person name="Huettel B."/>
            <person name="Barry K.W."/>
            <person name="Haridas S."/>
            <person name="Chen C."/>
            <person name="Bauer D."/>
            <person name="Andreopoulos W."/>
            <person name="Pangilinan J."/>
            <person name="LaButti K."/>
            <person name="Riley R."/>
            <person name="Lipzen A."/>
            <person name="Clum A."/>
            <person name="Drula E."/>
            <person name="Henrissat B."/>
            <person name="Kohler A."/>
            <person name="Grigoriev I.V."/>
            <person name="Martin F.M."/>
            <person name="Hacquard S."/>
        </authorList>
    </citation>
    <scope>NUCLEOTIDE SEQUENCE</scope>
    <source>
        <strain evidence="10">MPI-SDFR-AT-0120</strain>
    </source>
</reference>
<accession>A0A8K0W0K7</accession>
<proteinExistence type="predicted"/>
<feature type="compositionally biased region" description="Polar residues" evidence="8">
    <location>
        <begin position="167"/>
        <end position="179"/>
    </location>
</feature>
<keyword evidence="11" id="KW-1185">Reference proteome</keyword>
<dbReference type="AlphaFoldDB" id="A0A8K0W0K7"/>
<keyword evidence="3" id="KW-0677">Repeat</keyword>
<gene>
    <name evidence="10" type="ORF">FB567DRAFT_300969</name>
</gene>
<dbReference type="Gene3D" id="3.30.160.60">
    <property type="entry name" value="Classic Zinc Finger"/>
    <property type="match status" value="1"/>
</dbReference>
<feature type="domain" description="C2H2-type" evidence="9">
    <location>
        <begin position="33"/>
        <end position="61"/>
    </location>
</feature>
<feature type="domain" description="C2H2-type" evidence="9">
    <location>
        <begin position="5"/>
        <end position="32"/>
    </location>
</feature>
<feature type="region of interest" description="Disordered" evidence="8">
    <location>
        <begin position="102"/>
        <end position="121"/>
    </location>
</feature>
<evidence type="ECO:0000256" key="7">
    <source>
        <dbReference type="PROSITE-ProRule" id="PRU00042"/>
    </source>
</evidence>
<dbReference type="PROSITE" id="PS50157">
    <property type="entry name" value="ZINC_FINGER_C2H2_2"/>
    <property type="match status" value="2"/>
</dbReference>
<dbReference type="SUPFAM" id="SSF57667">
    <property type="entry name" value="beta-beta-alpha zinc fingers"/>
    <property type="match status" value="1"/>
</dbReference>
<keyword evidence="6" id="KW-0539">Nucleus</keyword>
<feature type="compositionally biased region" description="Low complexity" evidence="8">
    <location>
        <begin position="80"/>
        <end position="89"/>
    </location>
</feature>
<comment type="subcellular location">
    <subcellularLocation>
        <location evidence="1">Nucleus</location>
    </subcellularLocation>
</comment>
<feature type="region of interest" description="Disordered" evidence="8">
    <location>
        <begin position="262"/>
        <end position="287"/>
    </location>
</feature>
<evidence type="ECO:0000256" key="2">
    <source>
        <dbReference type="ARBA" id="ARBA00022723"/>
    </source>
</evidence>
<evidence type="ECO:0000256" key="3">
    <source>
        <dbReference type="ARBA" id="ARBA00022737"/>
    </source>
</evidence>
<dbReference type="GO" id="GO:0006351">
    <property type="term" value="P:DNA-templated transcription"/>
    <property type="evidence" value="ECO:0007669"/>
    <property type="project" value="InterPro"/>
</dbReference>
<protein>
    <recommendedName>
        <fullName evidence="9">C2H2-type domain-containing protein</fullName>
    </recommendedName>
</protein>
<evidence type="ECO:0000256" key="6">
    <source>
        <dbReference type="ARBA" id="ARBA00023242"/>
    </source>
</evidence>
<dbReference type="EMBL" id="JAGMVJ010000006">
    <property type="protein sequence ID" value="KAH7089421.1"/>
    <property type="molecule type" value="Genomic_DNA"/>
</dbReference>
<sequence>MPASFSCSQCQAAFSRSAHLRRHQKTHRAEKPYVCQFCSVASSRKDVIVRHTRNFHPDAAPNARRRARPTVRTDDAHCTSASSSPASERSPGRLLAARQSLDHSLRQSYSPERSPARRQADLQTVDVHREQLSIELNPSEIAVGNPIALQSQELRLHADLEQCEPPDQNQALNQDQSQHGGPECPQDQLQTLRTQTHDMEQVPFDHTFDFELLEFPTTDPLGVSLDPLTDLTAPSPRDLLNDFVPILSPTSQLPLGSLYTETQKRASSVEHGAQTSRSSAPKSPEDPSYASALANLSIYNPDHANPFCFPSKRVVYRFVGAFFRHMAPHMPIVHQPTFTIASSPSPLLLEIMACGALYLCERSTAVELHAVARRLMGNVERQNETQEGDDNFEVWTLQTYLLMSHFGAYVGTFAMHQRATSVFPQTIKLAQNAFEALSSSQTLSYKGWVYQETLIRCIAQTIELGAALASTTKEQCFTAPFFDTPFPLPSCNTTWQQTENEWQCSFQQPDSGQMQDCILAGQKPASSISDLGFVTLVSLILWRTCSFEALAGSYRLDLSIDFVNRTERAVHVLDAIFKEHVEKHEASQTTPNPLLSIARALLNSVFYHLYASETLTEMKRLLEFPRKRKLSDASARMKEFDRSSHLSIALLRAAEALQYDCQMGVHYVQRMAPHQFGPVITTACYEGGLLLNWYLKNRSTLVPNPNTTAKLDQVILDLSAELTALGKMGNDRLLNFPLVVAAELLSDRSVWQFPSAVSEKLKALTQVSENLPFQTMLPV</sequence>
<dbReference type="GO" id="GO:0005634">
    <property type="term" value="C:nucleus"/>
    <property type="evidence" value="ECO:0007669"/>
    <property type="project" value="UniProtKB-SubCell"/>
</dbReference>
<dbReference type="GO" id="GO:0000785">
    <property type="term" value="C:chromatin"/>
    <property type="evidence" value="ECO:0007669"/>
    <property type="project" value="TreeGrafter"/>
</dbReference>
<evidence type="ECO:0000259" key="9">
    <source>
        <dbReference type="PROSITE" id="PS50157"/>
    </source>
</evidence>
<dbReference type="InterPro" id="IPR051059">
    <property type="entry name" value="VerF-like"/>
</dbReference>
<organism evidence="10 11">
    <name type="scientific">Paraphoma chrysanthemicola</name>
    <dbReference type="NCBI Taxonomy" id="798071"/>
    <lineage>
        <taxon>Eukaryota</taxon>
        <taxon>Fungi</taxon>
        <taxon>Dikarya</taxon>
        <taxon>Ascomycota</taxon>
        <taxon>Pezizomycotina</taxon>
        <taxon>Dothideomycetes</taxon>
        <taxon>Pleosporomycetidae</taxon>
        <taxon>Pleosporales</taxon>
        <taxon>Pleosporineae</taxon>
        <taxon>Phaeosphaeriaceae</taxon>
        <taxon>Paraphoma</taxon>
    </lineage>
</organism>
<dbReference type="Proteomes" id="UP000813461">
    <property type="component" value="Unassembled WGS sequence"/>
</dbReference>
<name>A0A8K0W0K7_9PLEO</name>
<dbReference type="GO" id="GO:0000978">
    <property type="term" value="F:RNA polymerase II cis-regulatory region sequence-specific DNA binding"/>
    <property type="evidence" value="ECO:0007669"/>
    <property type="project" value="InterPro"/>
</dbReference>
<dbReference type="GO" id="GO:0000981">
    <property type="term" value="F:DNA-binding transcription factor activity, RNA polymerase II-specific"/>
    <property type="evidence" value="ECO:0007669"/>
    <property type="project" value="InterPro"/>
</dbReference>
<evidence type="ECO:0000256" key="4">
    <source>
        <dbReference type="ARBA" id="ARBA00022771"/>
    </source>
</evidence>
<dbReference type="PANTHER" id="PTHR40626">
    <property type="entry name" value="MIP31509P"/>
    <property type="match status" value="1"/>
</dbReference>
<feature type="region of interest" description="Disordered" evidence="8">
    <location>
        <begin position="53"/>
        <end position="95"/>
    </location>
</feature>
<dbReference type="GO" id="GO:0008270">
    <property type="term" value="F:zinc ion binding"/>
    <property type="evidence" value="ECO:0007669"/>
    <property type="project" value="UniProtKB-KW"/>
</dbReference>
<evidence type="ECO:0000256" key="8">
    <source>
        <dbReference type="SAM" id="MobiDB-lite"/>
    </source>
</evidence>
<dbReference type="SMART" id="SM00355">
    <property type="entry name" value="ZnF_C2H2"/>
    <property type="match status" value="2"/>
</dbReference>
<keyword evidence="4 7" id="KW-0863">Zinc-finger</keyword>
<feature type="region of interest" description="Disordered" evidence="8">
    <location>
        <begin position="165"/>
        <end position="187"/>
    </location>
</feature>
<evidence type="ECO:0000313" key="10">
    <source>
        <dbReference type="EMBL" id="KAH7089421.1"/>
    </source>
</evidence>
<dbReference type="InterPro" id="IPR007219">
    <property type="entry name" value="XnlR_reg_dom"/>
</dbReference>
<dbReference type="Pfam" id="PF04082">
    <property type="entry name" value="Fungal_trans"/>
    <property type="match status" value="1"/>
</dbReference>
<dbReference type="OrthoDB" id="10018191at2759"/>
<dbReference type="PROSITE" id="PS00028">
    <property type="entry name" value="ZINC_FINGER_C2H2_1"/>
    <property type="match status" value="1"/>
</dbReference>
<evidence type="ECO:0000256" key="5">
    <source>
        <dbReference type="ARBA" id="ARBA00022833"/>
    </source>
</evidence>
<dbReference type="InterPro" id="IPR013087">
    <property type="entry name" value="Znf_C2H2_type"/>
</dbReference>
<dbReference type="InterPro" id="IPR036236">
    <property type="entry name" value="Znf_C2H2_sf"/>
</dbReference>
<dbReference type="CDD" id="cd12148">
    <property type="entry name" value="fungal_TF_MHR"/>
    <property type="match status" value="1"/>
</dbReference>
<keyword evidence="5" id="KW-0862">Zinc</keyword>
<evidence type="ECO:0000313" key="11">
    <source>
        <dbReference type="Proteomes" id="UP000813461"/>
    </source>
</evidence>
<comment type="caution">
    <text evidence="10">The sequence shown here is derived from an EMBL/GenBank/DDBJ whole genome shotgun (WGS) entry which is preliminary data.</text>
</comment>
<keyword evidence="2" id="KW-0479">Metal-binding</keyword>